<feature type="compositionally biased region" description="Low complexity" evidence="2">
    <location>
        <begin position="122"/>
        <end position="132"/>
    </location>
</feature>
<dbReference type="InterPro" id="IPR009543">
    <property type="entry name" value="VPS13_VAB"/>
</dbReference>
<dbReference type="GO" id="GO:0006623">
    <property type="term" value="P:protein targeting to vacuole"/>
    <property type="evidence" value="ECO:0007669"/>
    <property type="project" value="TreeGrafter"/>
</dbReference>
<gene>
    <name evidence="4" type="ORF">IV203_038675</name>
</gene>
<feature type="region of interest" description="Disordered" evidence="2">
    <location>
        <begin position="285"/>
        <end position="335"/>
    </location>
</feature>
<dbReference type="InterPro" id="IPR001478">
    <property type="entry name" value="PDZ"/>
</dbReference>
<feature type="compositionally biased region" description="Basic and acidic residues" evidence="2">
    <location>
        <begin position="285"/>
        <end position="304"/>
    </location>
</feature>
<feature type="compositionally biased region" description="Polar residues" evidence="2">
    <location>
        <begin position="1110"/>
        <end position="1120"/>
    </location>
</feature>
<feature type="region of interest" description="Disordered" evidence="2">
    <location>
        <begin position="443"/>
        <end position="482"/>
    </location>
</feature>
<dbReference type="InterPro" id="IPR026847">
    <property type="entry name" value="VPS13"/>
</dbReference>
<feature type="region of interest" description="Disordered" evidence="2">
    <location>
        <begin position="1109"/>
        <end position="1142"/>
    </location>
</feature>
<dbReference type="PANTHER" id="PTHR16166:SF93">
    <property type="entry name" value="INTERMEMBRANE LIPID TRANSFER PROTEIN VPS13"/>
    <property type="match status" value="1"/>
</dbReference>
<evidence type="ECO:0000259" key="3">
    <source>
        <dbReference type="PROSITE" id="PS50106"/>
    </source>
</evidence>
<feature type="compositionally biased region" description="Polar residues" evidence="2">
    <location>
        <begin position="565"/>
        <end position="584"/>
    </location>
</feature>
<dbReference type="EMBL" id="JAGRRH010000009">
    <property type="protein sequence ID" value="KAG7365471.1"/>
    <property type="molecule type" value="Genomic_DNA"/>
</dbReference>
<feature type="region of interest" description="Disordered" evidence="2">
    <location>
        <begin position="122"/>
        <end position="159"/>
    </location>
</feature>
<protein>
    <submittedName>
        <fullName evidence="4">Vacuolar-sorting-associated protein 13 C-terminal domain containing protein</fullName>
    </submittedName>
</protein>
<dbReference type="PROSITE" id="PS50106">
    <property type="entry name" value="PDZ"/>
    <property type="match status" value="1"/>
</dbReference>
<feature type="compositionally biased region" description="Basic and acidic residues" evidence="2">
    <location>
        <begin position="139"/>
        <end position="159"/>
    </location>
</feature>
<dbReference type="GO" id="GO:0045053">
    <property type="term" value="P:protein retention in Golgi apparatus"/>
    <property type="evidence" value="ECO:0007669"/>
    <property type="project" value="TreeGrafter"/>
</dbReference>
<dbReference type="Proteomes" id="UP000693970">
    <property type="component" value="Unassembled WGS sequence"/>
</dbReference>
<feature type="region of interest" description="Disordered" evidence="2">
    <location>
        <begin position="4115"/>
        <end position="4145"/>
    </location>
</feature>
<reference evidence="4" key="2">
    <citation type="submission" date="2021-04" db="EMBL/GenBank/DDBJ databases">
        <authorList>
            <person name="Podell S."/>
        </authorList>
    </citation>
    <scope>NUCLEOTIDE SEQUENCE</scope>
    <source>
        <strain evidence="4">Hildebrandi</strain>
    </source>
</reference>
<evidence type="ECO:0000256" key="2">
    <source>
        <dbReference type="SAM" id="MobiDB-lite"/>
    </source>
</evidence>
<dbReference type="PANTHER" id="PTHR16166">
    <property type="entry name" value="VACUOLAR PROTEIN SORTING-ASSOCIATED PROTEIN VPS13"/>
    <property type="match status" value="1"/>
</dbReference>
<reference evidence="4" key="1">
    <citation type="journal article" date="2021" name="Sci. Rep.">
        <title>Diploid genomic architecture of Nitzschia inconspicua, an elite biomass production diatom.</title>
        <authorList>
            <person name="Oliver A."/>
            <person name="Podell S."/>
            <person name="Pinowska A."/>
            <person name="Traller J.C."/>
            <person name="Smith S.R."/>
            <person name="McClure R."/>
            <person name="Beliaev A."/>
            <person name="Bohutskyi P."/>
            <person name="Hill E.A."/>
            <person name="Rabines A."/>
            <person name="Zheng H."/>
            <person name="Allen L.Z."/>
            <person name="Kuo A."/>
            <person name="Grigoriev I.V."/>
            <person name="Allen A.E."/>
            <person name="Hazlebeck D."/>
            <person name="Allen E.E."/>
        </authorList>
    </citation>
    <scope>NUCLEOTIDE SEQUENCE</scope>
    <source>
        <strain evidence="4">Hildebrandi</strain>
    </source>
</reference>
<proteinExistence type="inferred from homology"/>
<evidence type="ECO:0000256" key="1">
    <source>
        <dbReference type="ARBA" id="ARBA00006545"/>
    </source>
</evidence>
<feature type="compositionally biased region" description="Basic and acidic residues" evidence="2">
    <location>
        <begin position="4132"/>
        <end position="4145"/>
    </location>
</feature>
<feature type="region of interest" description="Disordered" evidence="2">
    <location>
        <begin position="563"/>
        <end position="590"/>
    </location>
</feature>
<accession>A0A9K3PZN6</accession>
<feature type="compositionally biased region" description="Low complexity" evidence="2">
    <location>
        <begin position="443"/>
        <end position="452"/>
    </location>
</feature>
<evidence type="ECO:0000313" key="5">
    <source>
        <dbReference type="Proteomes" id="UP000693970"/>
    </source>
</evidence>
<keyword evidence="5" id="KW-1185">Reference proteome</keyword>
<sequence>MFERYITDALTTHFGHIVESVDADKMQLSAWKGELELHDVSLKSDALDSILQQECPIEIAFGYIGTFQVKIPWSLLSAQFLSWQKDSSSSEPRLLESSACSIILSDVDILITPRRKVPMEATTITTVDNNSNNDDDDNHTDNETKNDAADNEQLRRVEKEREVQSLLDANLLKRVTESSVSSARWTWLQSWLSSVLSTLSVTIRNIHIRYEDPGTSMGFQWKIHHTEYDGNNIHNPQRPSSRQQRYRPAFAVGITLKEFSIQSVAKSSVKRATVGFITSSRSVDAKETVHTQEVESTTRNKEDDATTVSSKLSTSTGGERPQEDGEPATGAQHAGYPRLPFVERYKLAAAEHLAIYWDSDSYLVCDRVTHNIYQQHPAGILDEKQRLARLYRELFATLNDGRDSQLPGLDDADGRSQYYHQHRQKHSYLLEPVSPSVHLTLVSTTSTETQTSQKEDQAEQRAPESSKSTSKLDSNDVHACPPSSIQIDLPPCKFTFSRSTLEDGVYLRKSHSVWTESSKTLLSEETLHRLARLRPALSPLEDPSSWWRYSFEATKALIRVEQLNRENNSTSRNQKSNQNKSTNELDLPPPLTRRKGWFGLVQAVSRRRKYVRLCEEFIKASMNNDSSSEADIHLKLLAMEDDLLPDEIVSFRMHAYEILSNKSASQSTDESLDASESDALIREHELLQRPSDEDILSVRHRHWMMNEMKMALDRERANKENQAAEQDQILSEFAIRHGKANPVVWASSLVCRELAIQFNDQVSNNIHSGKLRNSTPVVRMSSAIVQDQSWSKDGSWVSSWSIASLEVKDLVSSRLKGSAQTPFSTLLGKKSTSTSLDMDEYIVINGINYHRDISVTVNKRLEWGSFQQQLHDGKVDRGSTTTTLIRVLPMEIVYSTLPVEALTRVVATVRTPEIVDDYHKILAAANSWREEQKRKLIDALAHKNKKIIVDIDVGAPELLIPEDIYRYNSPMLTIDLGRIQAYNDDDAMSGGRRDEFDDQWRIRISDMKVQSTSVSNYYAASRLGHTISSADIQEPQQLVEAFSIEFVVSTKITSEDGIKSGEASKIRVSATLPRLAFNLTSSSIYLSSRLRENWKRRKSEMERFDLRPTNAPTTRYSQSGKDIVGKETSNNNSNETRIRESKMDKNVKSARTFLFEFSAPLITLKLENDTNKIIGATSLFDLAIDGISGRFFHDIGQNGASCTRFNASLQSLGVIDLFQTAGKDFVLLMSSVPQVVLIDDIKQGQSYSWDFIRANYYSKATGLQRKALVTIEYVNEVNSFLDPSGETVTERAPAQISIYFHELYVEWNPETLAAIQQAIATPIESKPPKSKQSLRDEDSLDSADEFFDALEELGEQGSEGEGDHSLSEISSSSGDLAIFKTSSSPPRSTISGGLISERLSSPARLSLSSVPGSPFTSGLTYFDTGTFGSLSNVEITEETAKPSMIRIVFELAKLRVSFNKETRHRKLMVAQMDRTFVSYSTKVTGGSNTAVRIGNLVFIDPVHEEKKTLYGHILGLKNDVPNGTDPSSLLEMDIILNPKSRQFSSILDGTASDSVTIDRHEGEMTGSDCCVTATLSPMRFVMIQQLWLEIIDYFFQGVIGTEVVGGGKTETSPALNRTVPQTSSAQRSAFLPGSDATGVSFTRFHISLESPVILLPVTYASPEFIRLDLSKIVLSNKFIGRVVCDEGFGIDGCSAHRMQWFNTCNISLETLRLFSWSGIELGKEPSSGSVQLKWPSGPLSHLILPKWDVTCVFEELDLLSRRSDYALLQNIISYNIGEPSRYMDEWTALQNLPAGALERFMQKIIVHYGYDKKDVAPSTYHMSICVASLKFSLVDNQKASTMPLATARCFGLRFDMSKGADLVVKQNLCCDIDLVTPSGTKALEFDKLLSISKDGHDLGITDISNDDVKSGLMYSSVTTQTKESVRSIEIADACINILIPKWKKFAAFFNSLPPPIFLSENDIGASIQVGDRWYRIGDGVSSPLASSEASVDKRGTGRFSWINNGGLTGNNNSTQSRRSSLFSAVENSDARSPKSQLRILLTWPRIVLSSKNSDGPASRVILRMNHLDFLQSNSEKSCSVEKSLFLHDVEVYTSPEHLPFESSQSQQDNSLIRPWNIVLAIRACNGSKIGNCNRHEYRLSADVLRARAAYSDMAIAMDVILSVLYSAKEEPRSGSEEQALEPVFTAGSYDSLDVSSFGHVEDGDLDDAMYCKTPATILYDLQCDGFQLQVADDSGRHFVGSQDLVIFSLGAILFSRRDHETGVSEMKFLLKNLGLVDCLQPINSRFRMAASSQAPSPSFDSTVTNVERKMCWENFGSLSSNLFFYESSEDFNNRVKGASVECLLQFWNAAGRVPTSGLLEIECMFTGIHQEFHIKLRSLVVQWNPSTVIAVQRFLGRLRKESKLVAVQLNEMLESRGNDKWQASSETIGEQSLPKSVVTIEVRIHSLKVCLNKEHQYRRLLELTFTDFNGRLHTSDEEMAIEGSIGDLLAYDTDEYFLGTSESSKITESNRNILSVVRVLNEDRDNAFLHVAYQQFPKGRALQKRADAPAWAKSQASSPDDIDDVLSVEVATIRFTYLKERTEEILDYLSNGLPGKGMGATSRAAKGFIKRRIQTKSFLQIQVISPQVFVPQYEKENQGLAFQLGDVTVRSWFEDVTSTEDNNGDSEWWRVLSLKLSGFLSGITRSGPDYVALSSAMKPVDLEVSLRKPTVWGKLTSVKGKLSSFVTCLNYSDYALLRAILRDNVGRRIDKEKWDNVEKAYWMESSDGILEKEAEATKPREDRVNRVQYASDARFVRYGKAGKKVHVVREDSAGIRKDIGANIGSSIQKTLDLRFDLAGLSIELRRDDLVAGLSPEDEIASAFHYNVMLLKVEAVEVLATSNELGDSSLNLSLFRLGLFDLGDEGRLTRERYYFSLPDEELDRLGMKRKNVRKPCPFRVLVEGYDASEDKADEPSPTTAGPQFVTSIDICPASSTTGFGSLSESGLPPDSKVTVARIVINHLSVNALVRPYQEIVEFLTVQWDAECKESPEFLTHTNKPDTVVPDDNIPKASGSGFELKLVAHYPKVFFLADESDLHSRALVLRGLAVINVTDVAKVQAVGRGSSDSVDKQHIISVDAQLHGLETYINPDVNAALRFSRRHVEMVGHEQFPNFTIGDDSVSLGHSDLLGVALIQPVTMGIEYVQIERELFPTRRSLVINIEPVSTMLSFEDLQLVEVVLKRWTSKGSGRSRNTNSSQPSYLFNGSNERYEVQFQEARLGLGLKTEGNNIVVSSFQNERHSHLIHPGDILISVDGDIVVGKQLKDVVRILSKAKRPVTVNFGRSASPKLTNFPASDPVTPGSLLDPHPTADPYPRNENDHFSCFVYGLKFHLGVSLGLEFEESTCRRFPVVSKILPTIDEAAIVPSSFGASHSEQIEIVEPMFDPETVRFPKVGAVVVAIDDVPIDEIGVDEAWKLLSQTQQLFEEGIVASGTTFHLTFQEIPSELWGYIDRADVSVAGISLAFIDDLNGRDMPLFRGKLSTLECHAERGIGVEAHIIDSSVPTLLSPLEQVSTDDSTVALSPDVVRDIRSESIISLSAIGSFAIEYFHPKVSYWEPLLEPSQMYFLLEKQEGSADSSRPAQVALEISDRLPRNHFVRANIVESIFYRESSMVPINVTDAAADVLFQTLGQWKKWRGDLDSEHSDGYSQESESLSSFSIRTHSSVTPDRSTSQSRLAVTNANEIQNDAAQSAAQAALNFAKKRGAETTTNRDFSKPFVLRNRTGICIAFVQQRKGVRGNGHPKRRFESHNRVEALGDYKGLEGYDQFAITELPDQEDAKFDMDVIDGESPPDASFRLNARGNKVRNYEGRYPNLTIAAQAVAGVVIEPLTNLQVFKVGSTSCDLIVKKESGDFGGTIHSFPVMWTVEIEDNRRILTLSSAVRLFSSVLAIPIEIGVRKRPLNSPGSKEVYADIPKTTSAGFATSHDPFYIPLWLALKFEPLEIFVRPVINHEREFQWSKREILQFLPATDSIEASATATKFQKWAWKHCSRENSFVQCDSDDPERRNSVWFFVFRSTPFSGGISPAELSERYPKLPRRITEIESAGLLSLNLDSCLTIRNMLPIDVTWEISNRSNATPHQSVNEASSYLKSPSRKELTNSRSDHLRSGECTEVPECNHNMFTPTARFRQINGHFWSNWADLKLHEAQVGSDDFEISEALDPAETLLPSSTQVNVAIADRSFGTPLTLGVRIVPKMTTDEPISGRCYGLEVIVYAEFWIRNISSLPLNFGCPSQQLHKKSGAMQTINSSIDESMARFTAESALMEIASLLEVGDKGTGLNQRSTREIAECGAIESLPQQEAPTLVEEVFEYVEIDGSVVKRRWWAAESFDSYRQNITTVQDEEMSWKWLDSWAIDTSGEAKPSVDGWESCRNILAGDGSFTGKRTFDPSHGFRRRRFFRTRTGTGRYSPVAQASVLKRDGTTEKEPPGSFGSIQAFHQPLNDSFSKEQTRIRRNEKRVLSADSNGGTGLTSDVPVKISVKCGDGKWSSPITIPENGTSYGIVKVLATRWPHVMPENQNKSLSGVVVKRKENFSQNVYFRTGCLAPDLFELCYVVSDAEGDWGEFSRTIEISPRFVLRNDSATLCLKIKQVGAPDSSCLDLLPGQASPFYWADFRLPRLVSVKPAEVSDPEGGDYKWSGGFDLCNLGMTPIRIRQAKNGCSPVINSIRSLVEVRPGTGGTGINVSLKEEKTTGEESLFRIENTTPFPIWLEQDGMLANPTARIQHAQAKAKKEYFEPSIDGDLIPPQSKMTFALDIPYRQGKYSNRKEATLSELLHVRVALAPLSNRFAIEMVKVIGLTEVGETIRMNPSKLPLNLPTDLRDALRPIRVLGVVASDGPTRVLKFCLMTYSEGDVFRKNFGEISYYSQSLSGKDDPIISFDGKDVTALISQGAKDAIDLSRSETIPNEIDAKRRALFSNFSGIESKHEGITSNAMDTIFSVRAEFSGFIFSLVDSAPSEIAVLSCRNVNALTRWNKFRTADASVLLSIGWLQIDNHVPSAPFKVAVRPDTSNKQRLVRQNDIESEQTGPSPLLVIAMAFAPKHKSKIMVLRSVTVAPRDLVIALDLAFLVRVQRFLMGLQEHAQKAWLQSNVDGKSAVSTHTDDKVRIQLPTFLTPEKQLDMIAAFSENQKLYFQGLTILPTNIKLSVAPARALTTEQASLEGKQTAAIHEAVRKGDVLVGNSSSGPLGVRVGTKNKTPIAVVRGMLKSIVVDAILRLDGASLNFPGVFLRNHIATGSQLKTLLLAHYVSSLKNNVPALLGSLAAIGNPIGLIRGIGDGMSDFVTEPVKGFKRSLKELDPGYVVDGVARGTESLARHTVGGLADSASLLMETFAKYMAVVTLDRRYAQKRDRRRSLRNRNETKVTLAGGVESGFSKLVQGFREGVTGVVRAPIRGAEKNGFEGFAKGLGKGLLGLLMKPIIGITDAAADVMIGVKSTVEYKEEHQQSLALLKNQLRPRRPMYGRDKVLRPYRLEDAAAATLMLRTRCAGENYLSHLDMNDRVALLSVKRLVILGPQGEEQLALLFKHVDRLEVRSIKQEDGSDGWGIVVLLNTSRRNGSDIEVISCHTEQEATALCSLIQNGVDLHIADNIVSS</sequence>
<feature type="region of interest" description="Disordered" evidence="2">
    <location>
        <begin position="401"/>
        <end position="420"/>
    </location>
</feature>
<dbReference type="OrthoDB" id="39482at2759"/>
<feature type="compositionally biased region" description="Polar residues" evidence="2">
    <location>
        <begin position="4115"/>
        <end position="4129"/>
    </location>
</feature>
<feature type="domain" description="PDZ" evidence="3">
    <location>
        <begin position="3250"/>
        <end position="3324"/>
    </location>
</feature>
<evidence type="ECO:0000313" key="4">
    <source>
        <dbReference type="EMBL" id="KAG7365471.1"/>
    </source>
</evidence>
<organism evidence="4 5">
    <name type="scientific">Nitzschia inconspicua</name>
    <dbReference type="NCBI Taxonomy" id="303405"/>
    <lineage>
        <taxon>Eukaryota</taxon>
        <taxon>Sar</taxon>
        <taxon>Stramenopiles</taxon>
        <taxon>Ochrophyta</taxon>
        <taxon>Bacillariophyta</taxon>
        <taxon>Bacillariophyceae</taxon>
        <taxon>Bacillariophycidae</taxon>
        <taxon>Bacillariales</taxon>
        <taxon>Bacillariaceae</taxon>
        <taxon>Nitzschia</taxon>
    </lineage>
</organism>
<feature type="compositionally biased region" description="Polar residues" evidence="2">
    <location>
        <begin position="306"/>
        <end position="317"/>
    </location>
</feature>
<name>A0A9K3PZN6_9STRA</name>
<dbReference type="Pfam" id="PF25036">
    <property type="entry name" value="VPS13_VAB"/>
    <property type="match status" value="1"/>
</dbReference>
<feature type="compositionally biased region" description="Basic and acidic residues" evidence="2">
    <location>
        <begin position="453"/>
        <end position="464"/>
    </location>
</feature>
<comment type="similarity">
    <text evidence="1">Belongs to the VPS13 family.</text>
</comment>
<comment type="caution">
    <text evidence="4">The sequence shown here is derived from an EMBL/GenBank/DDBJ whole genome shotgun (WGS) entry which is preliminary data.</text>
</comment>